<dbReference type="RefSeq" id="WP_218885165.1">
    <property type="nucleotide sequence ID" value="NZ_JACCBB010000001.1"/>
</dbReference>
<feature type="transmembrane region" description="Helical" evidence="7">
    <location>
        <begin position="803"/>
        <end position="823"/>
    </location>
</feature>
<proteinExistence type="inferred from homology"/>
<name>A0A7Y9J2H0_9ACTN</name>
<comment type="subcellular location">
    <subcellularLocation>
        <location evidence="1">Cell membrane</location>
        <topology evidence="1">Multi-pass membrane protein</topology>
    </subcellularLocation>
</comment>
<feature type="domain" description="MacB-like periplasmic core" evidence="9">
    <location>
        <begin position="17"/>
        <end position="228"/>
    </location>
</feature>
<evidence type="ECO:0000256" key="4">
    <source>
        <dbReference type="ARBA" id="ARBA00022989"/>
    </source>
</evidence>
<keyword evidence="5 7" id="KW-0472">Membrane</keyword>
<feature type="transmembrane region" description="Helical" evidence="7">
    <location>
        <begin position="314"/>
        <end position="337"/>
    </location>
</feature>
<feature type="transmembrane region" description="Helical" evidence="7">
    <location>
        <begin position="709"/>
        <end position="737"/>
    </location>
</feature>
<evidence type="ECO:0000256" key="1">
    <source>
        <dbReference type="ARBA" id="ARBA00004651"/>
    </source>
</evidence>
<dbReference type="Pfam" id="PF02687">
    <property type="entry name" value="FtsX"/>
    <property type="match status" value="2"/>
</dbReference>
<reference evidence="10 11" key="1">
    <citation type="submission" date="2020-07" db="EMBL/GenBank/DDBJ databases">
        <title>Sequencing the genomes of 1000 actinobacteria strains.</title>
        <authorList>
            <person name="Klenk H.-P."/>
        </authorList>
    </citation>
    <scope>NUCLEOTIDE SEQUENCE [LARGE SCALE GENOMIC DNA]</scope>
    <source>
        <strain evidence="10 11">DSM 7487</strain>
    </source>
</reference>
<dbReference type="InterPro" id="IPR050250">
    <property type="entry name" value="Macrolide_Exporter_MacB"/>
</dbReference>
<dbReference type="PANTHER" id="PTHR30572:SF4">
    <property type="entry name" value="ABC TRANSPORTER PERMEASE YTRF"/>
    <property type="match status" value="1"/>
</dbReference>
<feature type="domain" description="ABC3 transporter permease C-terminal" evidence="8">
    <location>
        <begin position="716"/>
        <end position="833"/>
    </location>
</feature>
<accession>A0A7Y9J2H0</accession>
<evidence type="ECO:0000313" key="10">
    <source>
        <dbReference type="EMBL" id="NYD24201.1"/>
    </source>
</evidence>
<organism evidence="10 11">
    <name type="scientific">Kineococcus aurantiacus</name>
    <dbReference type="NCBI Taxonomy" id="37633"/>
    <lineage>
        <taxon>Bacteria</taxon>
        <taxon>Bacillati</taxon>
        <taxon>Actinomycetota</taxon>
        <taxon>Actinomycetes</taxon>
        <taxon>Kineosporiales</taxon>
        <taxon>Kineosporiaceae</taxon>
        <taxon>Kineococcus</taxon>
    </lineage>
</organism>
<evidence type="ECO:0000256" key="2">
    <source>
        <dbReference type="ARBA" id="ARBA00022475"/>
    </source>
</evidence>
<comment type="caution">
    <text evidence="10">The sequence shown here is derived from an EMBL/GenBank/DDBJ whole genome shotgun (WGS) entry which is preliminary data.</text>
</comment>
<keyword evidence="4 7" id="KW-1133">Transmembrane helix</keyword>
<feature type="transmembrane region" description="Helical" evidence="7">
    <location>
        <begin position="758"/>
        <end position="783"/>
    </location>
</feature>
<gene>
    <name evidence="10" type="ORF">BJ968_003741</name>
</gene>
<feature type="transmembrane region" description="Helical" evidence="7">
    <location>
        <begin position="12"/>
        <end position="33"/>
    </location>
</feature>
<evidence type="ECO:0000313" key="11">
    <source>
        <dbReference type="Proteomes" id="UP000521922"/>
    </source>
</evidence>
<evidence type="ECO:0000256" key="7">
    <source>
        <dbReference type="SAM" id="Phobius"/>
    </source>
</evidence>
<dbReference type="InterPro" id="IPR025857">
    <property type="entry name" value="MacB_PCD"/>
</dbReference>
<feature type="domain" description="ABC3 transporter permease C-terminal" evidence="8">
    <location>
        <begin position="262"/>
        <end position="381"/>
    </location>
</feature>
<dbReference type="InterPro" id="IPR003838">
    <property type="entry name" value="ABC3_permease_C"/>
</dbReference>
<feature type="transmembrane region" description="Helical" evidence="7">
    <location>
        <begin position="431"/>
        <end position="453"/>
    </location>
</feature>
<feature type="transmembrane region" description="Helical" evidence="7">
    <location>
        <begin position="483"/>
        <end position="502"/>
    </location>
</feature>
<evidence type="ECO:0000256" key="6">
    <source>
        <dbReference type="ARBA" id="ARBA00038076"/>
    </source>
</evidence>
<evidence type="ECO:0000256" key="5">
    <source>
        <dbReference type="ARBA" id="ARBA00023136"/>
    </source>
</evidence>
<evidence type="ECO:0000256" key="3">
    <source>
        <dbReference type="ARBA" id="ARBA00022692"/>
    </source>
</evidence>
<keyword evidence="2" id="KW-1003">Cell membrane</keyword>
<feature type="transmembrane region" description="Helical" evidence="7">
    <location>
        <begin position="404"/>
        <end position="425"/>
    </location>
</feature>
<dbReference type="PANTHER" id="PTHR30572">
    <property type="entry name" value="MEMBRANE COMPONENT OF TRANSPORTER-RELATED"/>
    <property type="match status" value="1"/>
</dbReference>
<feature type="transmembrane region" description="Helical" evidence="7">
    <location>
        <begin position="349"/>
        <end position="372"/>
    </location>
</feature>
<dbReference type="EMBL" id="JACCBB010000001">
    <property type="protein sequence ID" value="NYD24201.1"/>
    <property type="molecule type" value="Genomic_DNA"/>
</dbReference>
<dbReference type="AlphaFoldDB" id="A0A7Y9J2H0"/>
<evidence type="ECO:0000259" key="8">
    <source>
        <dbReference type="Pfam" id="PF02687"/>
    </source>
</evidence>
<keyword evidence="3 7" id="KW-0812">Transmembrane</keyword>
<sequence length="839" mass="82711">MTLAQLRAHGARVVASCLAIVIAVGFVVATLSLNATAKAGVLDAVGAEFTASALVVEPDGSSPGEPLTDLQPVLAALPGVAAVAADRSTTVEVRLPGRSGSTTALAEGVGTAPQLRWQRLSAGRLPAAPDEVAVSDRVGVRPGTRIALTGYPVPADGDPGEGAAPEPVTRDVTVVGAVDLSGDPRAGLVPRLFGTEQALVAWGADAVEQLRVAAVPGQDPTAAVRAATAGRAVTVSTGPAVAQRVADSFTGDASSLTSVLLVFGAIAVLVAGLVIANTFAVLLAQRTRELALLRCVGAARAQVGRSVLGEAAAVGLLASAAGVLAGSGLAHAVAAVAGRADSPVPLTHVVLPGSAVATGLVLGTVVTVLAAAAPARAATRVAPLAALRPLDHAPLRSRGGLVRLVLGLVLTVPATAAMALCAAVGALEPAVAAGALSFLGFLLLAQRLVPALVELAGRPFARLGGVPAQLAAGNSVRNPRRTAATATALVIGVTLTTAMVVGTASTRSSASAGLEASYPTDVVVRASGPVTPQAVAAVRGTGRVAAVALVQDLAVVTSDGSLSLSVAGVDPAEAAGVVRSQERTPLPRDGEVVLARTTAQDAGLTDGARLTLHRQDEATGAAAGPGVELTVRVAARSSAGAGVTAADARRLAPGAVATGMWVRLADGDPDAQAAATDDVTEAVTRTLPAAEVAGIASVRGALDRVLTTMLLVVTGLLAVAVVIALLGVGNTLALSVVERRQESGLLRALGLTRGQLRAVLAWEALLVAGVAAVLGVVLGTGYGLAGTASVLVRETPVRLSVPWAQVAGIVVVAAAAGVLASVLPARRAANTPPVAAIAD</sequence>
<keyword evidence="11" id="KW-1185">Reference proteome</keyword>
<evidence type="ECO:0000259" key="9">
    <source>
        <dbReference type="Pfam" id="PF12704"/>
    </source>
</evidence>
<dbReference type="Pfam" id="PF12704">
    <property type="entry name" value="MacB_PCD"/>
    <property type="match status" value="1"/>
</dbReference>
<dbReference type="GO" id="GO:0005886">
    <property type="term" value="C:plasma membrane"/>
    <property type="evidence" value="ECO:0007669"/>
    <property type="project" value="UniProtKB-SubCell"/>
</dbReference>
<comment type="similarity">
    <text evidence="6">Belongs to the ABC-4 integral membrane protein family.</text>
</comment>
<feature type="transmembrane region" description="Helical" evidence="7">
    <location>
        <begin position="259"/>
        <end position="284"/>
    </location>
</feature>
<protein>
    <submittedName>
        <fullName evidence="10">Putative ABC transport system permease protein</fullName>
    </submittedName>
</protein>
<dbReference type="GO" id="GO:0022857">
    <property type="term" value="F:transmembrane transporter activity"/>
    <property type="evidence" value="ECO:0007669"/>
    <property type="project" value="TreeGrafter"/>
</dbReference>
<dbReference type="Proteomes" id="UP000521922">
    <property type="component" value="Unassembled WGS sequence"/>
</dbReference>